<comment type="caution">
    <text evidence="10">The sequence shown here is derived from an EMBL/GenBank/DDBJ whole genome shotgun (WGS) entry which is preliminary data.</text>
</comment>
<dbReference type="InterPro" id="IPR000627">
    <property type="entry name" value="Intradiol_dOase_C"/>
</dbReference>
<feature type="region of interest" description="Disordered" evidence="7">
    <location>
        <begin position="99"/>
        <end position="127"/>
    </location>
</feature>
<dbReference type="InterPro" id="IPR007535">
    <property type="entry name" value="Catechol_dOase_N"/>
</dbReference>
<dbReference type="PANTHER" id="PTHR33711:SF7">
    <property type="entry name" value="INTRADIOL RING-CLEAVAGE DIOXYGENASES DOMAIN-CONTAINING PROTEIN-RELATED"/>
    <property type="match status" value="1"/>
</dbReference>
<dbReference type="GO" id="GO:0018576">
    <property type="term" value="F:catechol 1,2-dioxygenase activity"/>
    <property type="evidence" value="ECO:0007669"/>
    <property type="project" value="InterPro"/>
</dbReference>
<evidence type="ECO:0000256" key="6">
    <source>
        <dbReference type="ARBA" id="ARBA00023004"/>
    </source>
</evidence>
<dbReference type="GO" id="GO:0009712">
    <property type="term" value="P:catechol-containing compound metabolic process"/>
    <property type="evidence" value="ECO:0007669"/>
    <property type="project" value="InterPro"/>
</dbReference>
<dbReference type="InterPro" id="IPR039390">
    <property type="entry name" value="1_2-HQD/HQD"/>
</dbReference>
<dbReference type="PANTHER" id="PTHR33711">
    <property type="entry name" value="DIOXYGENASE, PUTATIVE (AFU_ORTHOLOGUE AFUA_2G02910)-RELATED"/>
    <property type="match status" value="1"/>
</dbReference>
<organism evidence="10 11">
    <name type="scientific">Aureobasidium pullulans</name>
    <name type="common">Black yeast</name>
    <name type="synonym">Pullularia pullulans</name>
    <dbReference type="NCBI Taxonomy" id="5580"/>
    <lineage>
        <taxon>Eukaryota</taxon>
        <taxon>Fungi</taxon>
        <taxon>Dikarya</taxon>
        <taxon>Ascomycota</taxon>
        <taxon>Pezizomycotina</taxon>
        <taxon>Dothideomycetes</taxon>
        <taxon>Dothideomycetidae</taxon>
        <taxon>Dothideales</taxon>
        <taxon>Saccotheciaceae</taxon>
        <taxon>Aureobasidium</taxon>
    </lineage>
</organism>
<accession>A0A4S9TGX0</accession>
<keyword evidence="3" id="KW-0479">Metal-binding</keyword>
<dbReference type="InterPro" id="IPR015889">
    <property type="entry name" value="Intradiol_dOase_core"/>
</dbReference>
<gene>
    <name evidence="10" type="ORF">D6C91_03465</name>
</gene>
<evidence type="ECO:0000256" key="4">
    <source>
        <dbReference type="ARBA" id="ARBA00022964"/>
    </source>
</evidence>
<evidence type="ECO:0000259" key="9">
    <source>
        <dbReference type="Pfam" id="PF04444"/>
    </source>
</evidence>
<dbReference type="SUPFAM" id="SSF49482">
    <property type="entry name" value="Aromatic compound dioxygenase"/>
    <property type="match status" value="1"/>
</dbReference>
<feature type="domain" description="Catechol dioxygenase N-terminal" evidence="9">
    <location>
        <begin position="30"/>
        <end position="103"/>
    </location>
</feature>
<protein>
    <submittedName>
        <fullName evidence="10">Aromatic compound dioxygenase</fullName>
    </submittedName>
</protein>
<evidence type="ECO:0000256" key="3">
    <source>
        <dbReference type="ARBA" id="ARBA00022723"/>
    </source>
</evidence>
<dbReference type="EMBL" id="QZBM01000109">
    <property type="protein sequence ID" value="THZ24004.1"/>
    <property type="molecule type" value="Genomic_DNA"/>
</dbReference>
<feature type="domain" description="Intradiol ring-cleavage dioxygenases" evidence="8">
    <location>
        <begin position="110"/>
        <end position="291"/>
    </location>
</feature>
<dbReference type="Gene3D" id="2.60.130.10">
    <property type="entry name" value="Aromatic compound dioxygenase"/>
    <property type="match status" value="1"/>
</dbReference>
<dbReference type="GO" id="GO:0008199">
    <property type="term" value="F:ferric iron binding"/>
    <property type="evidence" value="ECO:0007669"/>
    <property type="project" value="InterPro"/>
</dbReference>
<keyword evidence="6" id="KW-0408">Iron</keyword>
<evidence type="ECO:0000256" key="2">
    <source>
        <dbReference type="ARBA" id="ARBA00007825"/>
    </source>
</evidence>
<proteinExistence type="inferred from homology"/>
<dbReference type="InterPro" id="IPR050770">
    <property type="entry name" value="Intradiol_RC_Dioxygenase"/>
</dbReference>
<sequence>MDTVSVPSLKDLTIENITENVHAINSQCSNQRLKFLLERTVSHLHDLARETRLTTDEWMATLLFLTRVGQISSDVRQEFILLSDILGLSLLVDSIDHPKPENSTEGTVLGPFHTHEAEHSHNGGSISQDADGEPLLVVCTVKDVDGNPISGVKVDVWETDSKGFYDVQHADRNGPDGRAVLTSDSAGNFWFKAILPVPYPIPHDGPVGGLLKKLNRHPYRPSHMHFMFDKSGYDPLITALYMKNDPYESTDAVFGVKQSLIVEVGKVDERDQAEKYGVKTGTSLITYDFVLVTDEAARKLRRSKAEEAMNSQGRKVRFIDDLPVPDVD</sequence>
<keyword evidence="5" id="KW-0560">Oxidoreductase</keyword>
<evidence type="ECO:0000313" key="11">
    <source>
        <dbReference type="Proteomes" id="UP000308005"/>
    </source>
</evidence>
<comment type="cofactor">
    <cofactor evidence="1">
        <name>Fe(3+)</name>
        <dbReference type="ChEBI" id="CHEBI:29034"/>
    </cofactor>
</comment>
<evidence type="ECO:0000259" key="8">
    <source>
        <dbReference type="Pfam" id="PF00775"/>
    </source>
</evidence>
<evidence type="ECO:0000256" key="7">
    <source>
        <dbReference type="SAM" id="MobiDB-lite"/>
    </source>
</evidence>
<dbReference type="Pfam" id="PF04444">
    <property type="entry name" value="Dioxygenase_N"/>
    <property type="match status" value="1"/>
</dbReference>
<reference evidence="10 11" key="1">
    <citation type="submission" date="2018-10" db="EMBL/GenBank/DDBJ databases">
        <title>Fifty Aureobasidium pullulans genomes reveal a recombining polyextremotolerant generalist.</title>
        <authorList>
            <person name="Gostincar C."/>
            <person name="Turk M."/>
            <person name="Zajc J."/>
            <person name="Gunde-Cimerman N."/>
        </authorList>
    </citation>
    <scope>NUCLEOTIDE SEQUENCE [LARGE SCALE GENOMIC DNA]</scope>
    <source>
        <strain evidence="10 11">EXF-3863</strain>
    </source>
</reference>
<dbReference type="CDD" id="cd03461">
    <property type="entry name" value="1_2-HQD"/>
    <property type="match status" value="1"/>
</dbReference>
<evidence type="ECO:0000313" key="10">
    <source>
        <dbReference type="EMBL" id="THZ24004.1"/>
    </source>
</evidence>
<dbReference type="Pfam" id="PF00775">
    <property type="entry name" value="Dioxygenase_C"/>
    <property type="match status" value="1"/>
</dbReference>
<evidence type="ECO:0000256" key="5">
    <source>
        <dbReference type="ARBA" id="ARBA00023002"/>
    </source>
</evidence>
<keyword evidence="4 10" id="KW-0223">Dioxygenase</keyword>
<comment type="similarity">
    <text evidence="2">Belongs to the intradiol ring-cleavage dioxygenase family.</text>
</comment>
<name>A0A4S9TGX0_AURPU</name>
<dbReference type="Proteomes" id="UP000308005">
    <property type="component" value="Unassembled WGS sequence"/>
</dbReference>
<evidence type="ECO:0000256" key="1">
    <source>
        <dbReference type="ARBA" id="ARBA00001965"/>
    </source>
</evidence>
<dbReference type="AlphaFoldDB" id="A0A4S9TGX0"/>